<proteinExistence type="predicted"/>
<sequence>MKKKQSISVKGVKFFQKQLDLLKAEQERSPLPASSLALYILMHHKCDDLGRIKGKEFSLSDFQQSGIPYTTLHTGKMVLLERGLIREVIINDLPSFEIVGYKELNSPEHRIEGEKLSYFRIPYELLTKPLLKCLVSAREAAGILLVLDLFNRFTRFIGKNQAEAMQASFTYTMKSLQDKTKKTALKIRHIINLIRDFFSFEACDYKERRPNKERVAVTKKNVIQIVIKKFKVCINPDLLLIEEDEHATKTLEAAFRKELTVKLENAGISYHSKELRDMLTAVKQEVINVMQFSTQQTFKERKHFIRNVFSSALDSLIDYYQLKSMENSNFTFGNIGSFMRKSLRSSMQSLVVVELDPGDRIEIASGYYERYQKYPVVFSN</sequence>
<reference evidence="1 2" key="1">
    <citation type="submission" date="2016-07" db="EMBL/GenBank/DDBJ databases">
        <title>Bacillus oceanisediminis whole genome.</title>
        <authorList>
            <person name="Pal Y."/>
            <person name="Verma A."/>
            <person name="Mual P."/>
            <person name="Srinivasan K."/>
        </authorList>
    </citation>
    <scope>NUCLEOTIDE SEQUENCE [LARGE SCALE GENOMIC DNA]</scope>
    <source>
        <strain evidence="1 2">Bhandara28</strain>
    </source>
</reference>
<keyword evidence="2" id="KW-1185">Reference proteome</keyword>
<evidence type="ECO:0000313" key="2">
    <source>
        <dbReference type="Proteomes" id="UP000180194"/>
    </source>
</evidence>
<name>A0ABX3CJZ9_9BACI</name>
<accession>A0ABX3CJZ9</accession>
<dbReference type="RefSeq" id="WP_071159934.1">
    <property type="nucleotide sequence ID" value="NZ_MBRJ01000059.1"/>
</dbReference>
<comment type="caution">
    <text evidence="1">The sequence shown here is derived from an EMBL/GenBank/DDBJ whole genome shotgun (WGS) entry which is preliminary data.</text>
</comment>
<dbReference type="EMBL" id="MBRJ01000059">
    <property type="protein sequence ID" value="OHX41402.1"/>
    <property type="molecule type" value="Genomic_DNA"/>
</dbReference>
<evidence type="ECO:0000313" key="1">
    <source>
        <dbReference type="EMBL" id="OHX41402.1"/>
    </source>
</evidence>
<dbReference type="Proteomes" id="UP000180194">
    <property type="component" value="Unassembled WGS sequence"/>
</dbReference>
<organism evidence="1 2">
    <name type="scientific">Cytobacillus oceanisediminis</name>
    <dbReference type="NCBI Taxonomy" id="665099"/>
    <lineage>
        <taxon>Bacteria</taxon>
        <taxon>Bacillati</taxon>
        <taxon>Bacillota</taxon>
        <taxon>Bacilli</taxon>
        <taxon>Bacillales</taxon>
        <taxon>Bacillaceae</taxon>
        <taxon>Cytobacillus</taxon>
    </lineage>
</organism>
<protein>
    <submittedName>
        <fullName evidence="1">Uncharacterized protein</fullName>
    </submittedName>
</protein>
<gene>
    <name evidence="1" type="ORF">BBV17_28825</name>
</gene>